<dbReference type="EMBL" id="ML732181">
    <property type="protein sequence ID" value="KAB8076419.1"/>
    <property type="molecule type" value="Genomic_DNA"/>
</dbReference>
<keyword evidence="2" id="KW-0472">Membrane</keyword>
<protein>
    <submittedName>
        <fullName evidence="3">Uncharacterized protein</fullName>
    </submittedName>
</protein>
<feature type="transmembrane region" description="Helical" evidence="2">
    <location>
        <begin position="60"/>
        <end position="82"/>
    </location>
</feature>
<proteinExistence type="predicted"/>
<accession>A0A5N5X6W8</accession>
<evidence type="ECO:0000256" key="2">
    <source>
        <dbReference type="SAM" id="Phobius"/>
    </source>
</evidence>
<keyword evidence="2" id="KW-1133">Transmembrane helix</keyword>
<keyword evidence="4" id="KW-1185">Reference proteome</keyword>
<evidence type="ECO:0000313" key="3">
    <source>
        <dbReference type="EMBL" id="KAB8076419.1"/>
    </source>
</evidence>
<feature type="region of interest" description="Disordered" evidence="1">
    <location>
        <begin position="1"/>
        <end position="43"/>
    </location>
</feature>
<organism evidence="3 4">
    <name type="scientific">Aspergillus leporis</name>
    <dbReference type="NCBI Taxonomy" id="41062"/>
    <lineage>
        <taxon>Eukaryota</taxon>
        <taxon>Fungi</taxon>
        <taxon>Dikarya</taxon>
        <taxon>Ascomycota</taxon>
        <taxon>Pezizomycotina</taxon>
        <taxon>Eurotiomycetes</taxon>
        <taxon>Eurotiomycetidae</taxon>
        <taxon>Eurotiales</taxon>
        <taxon>Aspergillaceae</taxon>
        <taxon>Aspergillus</taxon>
        <taxon>Aspergillus subgen. Circumdati</taxon>
    </lineage>
</organism>
<dbReference type="Proteomes" id="UP000326565">
    <property type="component" value="Unassembled WGS sequence"/>
</dbReference>
<gene>
    <name evidence="3" type="ORF">BDV29DRAFT_154754</name>
</gene>
<keyword evidence="2" id="KW-0812">Transmembrane</keyword>
<sequence>MGSILSKQARNEHCPSTAPETTPTSTSRVVQGEPAQASKSTETFEHIENVTPVHRHSTKIYYIPLYVYSPKIYFSLIAFRMVQNSRDARSQRRTDFGPRS</sequence>
<evidence type="ECO:0000313" key="4">
    <source>
        <dbReference type="Proteomes" id="UP000326565"/>
    </source>
</evidence>
<feature type="compositionally biased region" description="Low complexity" evidence="1">
    <location>
        <begin position="15"/>
        <end position="27"/>
    </location>
</feature>
<evidence type="ECO:0000256" key="1">
    <source>
        <dbReference type="SAM" id="MobiDB-lite"/>
    </source>
</evidence>
<name>A0A5N5X6W8_9EURO</name>
<dbReference type="AlphaFoldDB" id="A0A5N5X6W8"/>
<reference evidence="3 4" key="1">
    <citation type="submission" date="2019-04" db="EMBL/GenBank/DDBJ databases">
        <title>Friends and foes A comparative genomics study of 23 Aspergillus species from section Flavi.</title>
        <authorList>
            <consortium name="DOE Joint Genome Institute"/>
            <person name="Kjaerbolling I."/>
            <person name="Vesth T."/>
            <person name="Frisvad J.C."/>
            <person name="Nybo J.L."/>
            <person name="Theobald S."/>
            <person name="Kildgaard S."/>
            <person name="Isbrandt T."/>
            <person name="Kuo A."/>
            <person name="Sato A."/>
            <person name="Lyhne E.K."/>
            <person name="Kogle M.E."/>
            <person name="Wiebenga A."/>
            <person name="Kun R.S."/>
            <person name="Lubbers R.J."/>
            <person name="Makela M.R."/>
            <person name="Barry K."/>
            <person name="Chovatia M."/>
            <person name="Clum A."/>
            <person name="Daum C."/>
            <person name="Haridas S."/>
            <person name="He G."/>
            <person name="LaButti K."/>
            <person name="Lipzen A."/>
            <person name="Mondo S."/>
            <person name="Riley R."/>
            <person name="Salamov A."/>
            <person name="Simmons B.A."/>
            <person name="Magnuson J.K."/>
            <person name="Henrissat B."/>
            <person name="Mortensen U.H."/>
            <person name="Larsen T.O."/>
            <person name="Devries R.P."/>
            <person name="Grigoriev I.V."/>
            <person name="Machida M."/>
            <person name="Baker S.E."/>
            <person name="Andersen M.R."/>
        </authorList>
    </citation>
    <scope>NUCLEOTIDE SEQUENCE [LARGE SCALE GENOMIC DNA]</scope>
    <source>
        <strain evidence="3 4">CBS 151.66</strain>
    </source>
</reference>